<comment type="similarity">
    <text evidence="1">Belongs to the MecA family.</text>
</comment>
<dbReference type="Proteomes" id="UP000051735">
    <property type="component" value="Unassembled WGS sequence"/>
</dbReference>
<dbReference type="InterPro" id="IPR008681">
    <property type="entry name" value="Neg-reg_MecA"/>
</dbReference>
<keyword evidence="4" id="KW-1185">Reference proteome</keyword>
<name>A0ABR5PPD2_9LACO</name>
<organism evidence="3 4">
    <name type="scientific">Lactobacillus intestinalis DSM 6629</name>
    <dbReference type="NCBI Taxonomy" id="1423761"/>
    <lineage>
        <taxon>Bacteria</taxon>
        <taxon>Bacillati</taxon>
        <taxon>Bacillota</taxon>
        <taxon>Bacilli</taxon>
        <taxon>Lactobacillales</taxon>
        <taxon>Lactobacillaceae</taxon>
        <taxon>Lactobacillus</taxon>
    </lineage>
</organism>
<feature type="region of interest" description="Disordered" evidence="2">
    <location>
        <begin position="100"/>
        <end position="132"/>
    </location>
</feature>
<comment type="caution">
    <text evidence="3">The sequence shown here is derived from an EMBL/GenBank/DDBJ whole genome shotgun (WGS) entry which is preliminary data.</text>
</comment>
<proteinExistence type="inferred from homology"/>
<reference evidence="3 4" key="1">
    <citation type="journal article" date="2015" name="Genome Announc.">
        <title>Expanding the biotechnology potential of lactobacilli through comparative genomics of 213 strains and associated genera.</title>
        <authorList>
            <person name="Sun Z."/>
            <person name="Harris H.M."/>
            <person name="McCann A."/>
            <person name="Guo C."/>
            <person name="Argimon S."/>
            <person name="Zhang W."/>
            <person name="Yang X."/>
            <person name="Jeffery I.B."/>
            <person name="Cooney J.C."/>
            <person name="Kagawa T.F."/>
            <person name="Liu W."/>
            <person name="Song Y."/>
            <person name="Salvetti E."/>
            <person name="Wrobel A."/>
            <person name="Rasinkangas P."/>
            <person name="Parkhill J."/>
            <person name="Rea M.C."/>
            <person name="O'Sullivan O."/>
            <person name="Ritari J."/>
            <person name="Douillard F.P."/>
            <person name="Paul Ross R."/>
            <person name="Yang R."/>
            <person name="Briner A.E."/>
            <person name="Felis G.E."/>
            <person name="de Vos W.M."/>
            <person name="Barrangou R."/>
            <person name="Klaenhammer T.R."/>
            <person name="Caufield P.W."/>
            <person name="Cui Y."/>
            <person name="Zhang H."/>
            <person name="O'Toole P.W."/>
        </authorList>
    </citation>
    <scope>NUCLEOTIDE SEQUENCE [LARGE SCALE GENOMIC DNA]</scope>
    <source>
        <strain evidence="3 4">DSM 6629</strain>
    </source>
</reference>
<dbReference type="Gene3D" id="3.30.70.1950">
    <property type="match status" value="1"/>
</dbReference>
<dbReference type="Pfam" id="PF05389">
    <property type="entry name" value="MecA"/>
    <property type="match status" value="1"/>
</dbReference>
<dbReference type="EMBL" id="AZGN01000047">
    <property type="protein sequence ID" value="KRM32268.1"/>
    <property type="molecule type" value="Genomic_DNA"/>
</dbReference>
<sequence length="252" mass="28930">MGVTIMEVNRIDENTIRVRIDKKELEDRGLKVLDLLGDKGKIQRFFYSILDEVDTDHTFGNNVPVTFQVMPNNGGLDLLISKVNGMKPGDFQKMLKPEAAENSMDQQEAKDKPQAPHFFDLNPKDDDKVNLSDPNLVDEEELSDSEIEEFWKFQNHHAYEFDDLGALIELADNLKVNDLASSLYYEDGKYYLELAFLNEIYPELKPADAWAIANEYGININDEKLDAIKRTSKCILYRDALNSIRTYFCKAC</sequence>
<evidence type="ECO:0000313" key="4">
    <source>
        <dbReference type="Proteomes" id="UP000051735"/>
    </source>
</evidence>
<protein>
    <submittedName>
        <fullName evidence="3">Competence negative regulator MecA</fullName>
    </submittedName>
</protein>
<dbReference type="PANTHER" id="PTHR39161">
    <property type="entry name" value="ADAPTER PROTEIN MECA"/>
    <property type="match status" value="1"/>
</dbReference>
<evidence type="ECO:0000256" key="1">
    <source>
        <dbReference type="ARBA" id="ARBA00005397"/>
    </source>
</evidence>
<dbReference type="PIRSF" id="PIRSF029008">
    <property type="entry name" value="MecA"/>
    <property type="match status" value="1"/>
</dbReference>
<evidence type="ECO:0000256" key="2">
    <source>
        <dbReference type="SAM" id="MobiDB-lite"/>
    </source>
</evidence>
<dbReference type="PANTHER" id="PTHR39161:SF1">
    <property type="entry name" value="ADAPTER PROTEIN MECA 1"/>
    <property type="match status" value="1"/>
</dbReference>
<gene>
    <name evidence="3" type="ORF">FC44_GL001688</name>
</gene>
<accession>A0ABR5PPD2</accession>
<dbReference type="InterPro" id="IPR038471">
    <property type="entry name" value="MecA_C_sf"/>
</dbReference>
<evidence type="ECO:0000313" key="3">
    <source>
        <dbReference type="EMBL" id="KRM32268.1"/>
    </source>
</evidence>